<feature type="domain" description="PD-(D/E)XK endonuclease-like" evidence="2">
    <location>
        <begin position="574"/>
        <end position="811"/>
    </location>
</feature>
<dbReference type="EMBL" id="JBEWSZ010000002">
    <property type="protein sequence ID" value="MET2830889.1"/>
    <property type="molecule type" value="Genomic_DNA"/>
</dbReference>
<proteinExistence type="predicted"/>
<dbReference type="Gene3D" id="3.90.320.10">
    <property type="match status" value="1"/>
</dbReference>
<dbReference type="SUPFAM" id="SSF52540">
    <property type="entry name" value="P-loop containing nucleoside triphosphate hydrolases"/>
    <property type="match status" value="1"/>
</dbReference>
<dbReference type="InterPro" id="IPR011604">
    <property type="entry name" value="PDDEXK-like_dom_sf"/>
</dbReference>
<keyword evidence="4" id="KW-1185">Reference proteome</keyword>
<gene>
    <name evidence="3" type="ORF">ABVQ20_28270</name>
</gene>
<feature type="region of interest" description="Disordered" evidence="1">
    <location>
        <begin position="692"/>
        <end position="711"/>
    </location>
</feature>
<name>A0ABV2DLH8_9HYPH</name>
<dbReference type="Proteomes" id="UP001548832">
    <property type="component" value="Unassembled WGS sequence"/>
</dbReference>
<comment type="caution">
    <text evidence="3">The sequence shown here is derived from an EMBL/GenBank/DDBJ whole genome shotgun (WGS) entry which is preliminary data.</text>
</comment>
<accession>A0ABV2DLH8</accession>
<organism evidence="3 4">
    <name type="scientific">Mesorhizobium shangrilense</name>
    <dbReference type="NCBI Taxonomy" id="460060"/>
    <lineage>
        <taxon>Bacteria</taxon>
        <taxon>Pseudomonadati</taxon>
        <taxon>Pseudomonadota</taxon>
        <taxon>Alphaproteobacteria</taxon>
        <taxon>Hyphomicrobiales</taxon>
        <taxon>Phyllobacteriaceae</taxon>
        <taxon>Mesorhizobium</taxon>
    </lineage>
</organism>
<evidence type="ECO:0000256" key="1">
    <source>
        <dbReference type="SAM" id="MobiDB-lite"/>
    </source>
</evidence>
<sequence length="877" mass="96690">MERHTVVVEGTLAFRMQRVAAAQAGDHGLDVATVPLLAARLAGGFSRPADHATLVPIVARALAEITFEELEKVKARPGMARAVLSSLERVWAADIRLFDPLNPSARLSDLGHIEAFLREHLPTGALLPVDLRDRAIARIDHARTVVGPLHLHRLVSVDPLWRPLVGALASVIEITWDAPGTRDRSWFPGKILARPLQRPEQLICEVCADPRAEVVEALRWARALLSDGVTQASDIAIASADLSVWDDHMLVLAADADLPIHFAGGVSALSTRAGQTCAALADAMINGLSQDRIRRLSQLSPYLSEALPTDWMKGISTEAGLFEPEHWAKSLETLSPADGPPIATIVMPVLYDLVDGAKAAVKLGKLLLRGSSFGLWQEALRLAPAAAMEMTLTSLRIADERDPANNVVWARAADLVGAPRKHMRLLGLSSRSWPRGGNADPLLPEHVLNERELVDLPRLERDRLAFEILTGHPDSKVTLSRSRRSAEGAFIAKSGLLQRQVAERPLSRTRAPEHAFSEGDRLLARAEDALALPRIQSVISCWTDWTRRLETTPHDGGFRKDHPTVLRALSLPQSATSLRRLLRDPLGYVWLRVLGMTAPELAIQPLQLDAMTFGELVHELLRLAVERMPSLVSATPDEIDTALEAAANTIAEHWPLTRAVPPRLLWLDTIEEARRRARRGLTVDDRFGPGTHSFSEVPFGTPESQAKRSDPWREEQEVLIGRFRILLKGRIDRVDVKPDRRGVRMSDYKTGKTPRDLRDVILAGGAEVQRALYAVTIKQLIPEASTIISRLVYLDTMEPPARLEGDVLEQAEETLLRFIDIAVEGLTGGIAFPGPDAFAGYNQLRIALPAALDRYQGRKDEGFNAAQHKLAPLWRER</sequence>
<dbReference type="InterPro" id="IPR027417">
    <property type="entry name" value="P-loop_NTPase"/>
</dbReference>
<dbReference type="InterPro" id="IPR038726">
    <property type="entry name" value="PDDEXK_AddAB-type"/>
</dbReference>
<protein>
    <submittedName>
        <fullName evidence="3">PD-(D/E)XK nuclease family protein</fullName>
    </submittedName>
</protein>
<evidence type="ECO:0000313" key="4">
    <source>
        <dbReference type="Proteomes" id="UP001548832"/>
    </source>
</evidence>
<evidence type="ECO:0000259" key="2">
    <source>
        <dbReference type="Pfam" id="PF12705"/>
    </source>
</evidence>
<dbReference type="Pfam" id="PF12705">
    <property type="entry name" value="PDDEXK_1"/>
    <property type="match status" value="1"/>
</dbReference>
<reference evidence="3 4" key="1">
    <citation type="submission" date="2024-06" db="EMBL/GenBank/DDBJ databases">
        <authorList>
            <person name="Kim D.-U."/>
        </authorList>
    </citation>
    <scope>NUCLEOTIDE SEQUENCE [LARGE SCALE GENOMIC DNA]</scope>
    <source>
        <strain evidence="3 4">KACC15460</strain>
    </source>
</reference>
<dbReference type="RefSeq" id="WP_354462957.1">
    <property type="nucleotide sequence ID" value="NZ_JBEWSZ010000002.1"/>
</dbReference>
<evidence type="ECO:0000313" key="3">
    <source>
        <dbReference type="EMBL" id="MET2830889.1"/>
    </source>
</evidence>